<dbReference type="EMBL" id="UYRU01070224">
    <property type="protein sequence ID" value="VDN19468.1"/>
    <property type="molecule type" value="Genomic_DNA"/>
</dbReference>
<reference evidence="2 3" key="1">
    <citation type="submission" date="2018-11" db="EMBL/GenBank/DDBJ databases">
        <authorList>
            <consortium name="Pathogen Informatics"/>
        </authorList>
    </citation>
    <scope>NUCLEOTIDE SEQUENCE [LARGE SCALE GENOMIC DNA]</scope>
</reference>
<dbReference type="AlphaFoldDB" id="A0A3P7MAK1"/>
<dbReference type="Proteomes" id="UP000281553">
    <property type="component" value="Unassembled WGS sequence"/>
</dbReference>
<feature type="region of interest" description="Disordered" evidence="1">
    <location>
        <begin position="226"/>
        <end position="248"/>
    </location>
</feature>
<feature type="compositionally biased region" description="Polar residues" evidence="1">
    <location>
        <begin position="233"/>
        <end position="248"/>
    </location>
</feature>
<name>A0A3P7MAK1_DIBLA</name>
<feature type="region of interest" description="Disordered" evidence="1">
    <location>
        <begin position="49"/>
        <end position="113"/>
    </location>
</feature>
<dbReference type="OrthoDB" id="9998697at2759"/>
<sequence length="248" mass="28148">MLTHRNIPFLFSRILNHFVLKKAPRDGGKNENRYRIRLTSSTTFQSMPDVFSASSSRKETRFGSEEDFRAGRSLPIIPSDSGSRQERQPTTQASKLADADASQFNKEYETEKRPEMDRWRITHFRGPIPKSRSSLSLFDSTKSYSQKPPYHPRLPLVDAEDPRLEGVCTNRSLPNLFDLSITHESSTMVEKFRLFQDDASVSCGSFNRLLTSSPSAQPSPIHRLTAGDRRIPSKQSLSSIPIHKTTSM</sequence>
<proteinExistence type="predicted"/>
<gene>
    <name evidence="2" type="ORF">DILT_LOCUS13422</name>
</gene>
<evidence type="ECO:0000313" key="3">
    <source>
        <dbReference type="Proteomes" id="UP000281553"/>
    </source>
</evidence>
<feature type="compositionally biased region" description="Basic and acidic residues" evidence="1">
    <location>
        <begin position="56"/>
        <end position="70"/>
    </location>
</feature>
<evidence type="ECO:0000313" key="2">
    <source>
        <dbReference type="EMBL" id="VDN19468.1"/>
    </source>
</evidence>
<keyword evidence="3" id="KW-1185">Reference proteome</keyword>
<accession>A0A3P7MAK1</accession>
<organism evidence="2 3">
    <name type="scientific">Dibothriocephalus latus</name>
    <name type="common">Fish tapeworm</name>
    <name type="synonym">Diphyllobothrium latum</name>
    <dbReference type="NCBI Taxonomy" id="60516"/>
    <lineage>
        <taxon>Eukaryota</taxon>
        <taxon>Metazoa</taxon>
        <taxon>Spiralia</taxon>
        <taxon>Lophotrochozoa</taxon>
        <taxon>Platyhelminthes</taxon>
        <taxon>Cestoda</taxon>
        <taxon>Eucestoda</taxon>
        <taxon>Diphyllobothriidea</taxon>
        <taxon>Diphyllobothriidae</taxon>
        <taxon>Dibothriocephalus</taxon>
    </lineage>
</organism>
<protein>
    <submittedName>
        <fullName evidence="2">Uncharacterized protein</fullName>
    </submittedName>
</protein>
<evidence type="ECO:0000256" key="1">
    <source>
        <dbReference type="SAM" id="MobiDB-lite"/>
    </source>
</evidence>